<reference evidence="4 5" key="1">
    <citation type="journal article" date="2010" name="Proc. Natl. Acad. Sci. U.S.A.">
        <title>Insights into evolution of multicellular fungi from the assembled chromosomes of the mushroom Coprinopsis cinerea (Coprinus cinereus).</title>
        <authorList>
            <person name="Stajich J.E."/>
            <person name="Wilke S.K."/>
            <person name="Ahren D."/>
            <person name="Au C.H."/>
            <person name="Birren B.W."/>
            <person name="Borodovsky M."/>
            <person name="Burns C."/>
            <person name="Canback B."/>
            <person name="Casselton L.A."/>
            <person name="Cheng C.K."/>
            <person name="Deng J."/>
            <person name="Dietrich F.S."/>
            <person name="Fargo D.C."/>
            <person name="Farman M.L."/>
            <person name="Gathman A.C."/>
            <person name="Goldberg J."/>
            <person name="Guigo R."/>
            <person name="Hoegger P.J."/>
            <person name="Hooker J.B."/>
            <person name="Huggins A."/>
            <person name="James T.Y."/>
            <person name="Kamada T."/>
            <person name="Kilaru S."/>
            <person name="Kodira C."/>
            <person name="Kues U."/>
            <person name="Kupfer D."/>
            <person name="Kwan H.S."/>
            <person name="Lomsadze A."/>
            <person name="Li W."/>
            <person name="Lilly W.W."/>
            <person name="Ma L.J."/>
            <person name="Mackey A.J."/>
            <person name="Manning G."/>
            <person name="Martin F."/>
            <person name="Muraguchi H."/>
            <person name="Natvig D.O."/>
            <person name="Palmerini H."/>
            <person name="Ramesh M.A."/>
            <person name="Rehmeyer C.J."/>
            <person name="Roe B.A."/>
            <person name="Shenoy N."/>
            <person name="Stanke M."/>
            <person name="Ter-Hovhannisyan V."/>
            <person name="Tunlid A."/>
            <person name="Velagapudi R."/>
            <person name="Vision T.J."/>
            <person name="Zeng Q."/>
            <person name="Zolan M.E."/>
            <person name="Pukkila P.J."/>
        </authorList>
    </citation>
    <scope>NUCLEOTIDE SEQUENCE [LARGE SCALE GENOMIC DNA]</scope>
    <source>
        <strain evidence="5">Okayama-7 / 130 / ATCC MYA-4618 / FGSC 9003</strain>
    </source>
</reference>
<keyword evidence="4" id="KW-0328">Glycosyltransferase</keyword>
<dbReference type="Gene3D" id="3.90.550.10">
    <property type="entry name" value="Spore Coat Polysaccharide Biosynthesis Protein SpsA, Chain A"/>
    <property type="match status" value="1"/>
</dbReference>
<dbReference type="RefSeq" id="XP_001828322.2">
    <property type="nucleotide sequence ID" value="XM_001828270.2"/>
</dbReference>
<dbReference type="InParanoid" id="A8N0C5"/>
<evidence type="ECO:0000256" key="3">
    <source>
        <dbReference type="PIRSR" id="PIRSR018153-1"/>
    </source>
</evidence>
<dbReference type="FunCoup" id="A8N0C5">
    <property type="interactions" value="121"/>
</dbReference>
<accession>A8N0C5</accession>
<dbReference type="PANTHER" id="PTHR31121:SF6">
    <property type="entry name" value="ALPHA-1,2 MANNOSYLTRANSFERASE KTR1"/>
    <property type="match status" value="1"/>
</dbReference>
<dbReference type="VEuPathDB" id="FungiDB:CC1G_12163"/>
<gene>
    <name evidence="4" type="ORF">CC1G_12163</name>
</gene>
<dbReference type="PIRSF" id="PIRSF018153">
    <property type="entry name" value="Glyco_trans_15"/>
    <property type="match status" value="1"/>
</dbReference>
<keyword evidence="2" id="KW-0808">Transferase</keyword>
<dbReference type="AlphaFoldDB" id="A8N0C5"/>
<dbReference type="OrthoDB" id="439943at2759"/>
<feature type="active site" description="Nucleophile" evidence="3">
    <location>
        <position position="270"/>
    </location>
</feature>
<protein>
    <submittedName>
        <fullName evidence="4">Alpha-1,2 mannosyltransferase KTR1</fullName>
    </submittedName>
</protein>
<dbReference type="GO" id="GO:0000026">
    <property type="term" value="F:alpha-1,2-mannosyltransferase activity"/>
    <property type="evidence" value="ECO:0007669"/>
    <property type="project" value="TreeGrafter"/>
</dbReference>
<organism evidence="4 5">
    <name type="scientific">Coprinopsis cinerea (strain Okayama-7 / 130 / ATCC MYA-4618 / FGSC 9003)</name>
    <name type="common">Inky cap fungus</name>
    <name type="synonym">Hormographiella aspergillata</name>
    <dbReference type="NCBI Taxonomy" id="240176"/>
    <lineage>
        <taxon>Eukaryota</taxon>
        <taxon>Fungi</taxon>
        <taxon>Dikarya</taxon>
        <taxon>Basidiomycota</taxon>
        <taxon>Agaricomycotina</taxon>
        <taxon>Agaricomycetes</taxon>
        <taxon>Agaricomycetidae</taxon>
        <taxon>Agaricales</taxon>
        <taxon>Agaricineae</taxon>
        <taxon>Psathyrellaceae</taxon>
        <taxon>Coprinopsis</taxon>
    </lineage>
</organism>
<dbReference type="OMA" id="FMETIPT"/>
<comment type="similarity">
    <text evidence="1">Belongs to the glycosyltransferase 15 family.</text>
</comment>
<dbReference type="PANTHER" id="PTHR31121">
    <property type="entry name" value="ALPHA-1,2 MANNOSYLTRANSFERASE KTR1"/>
    <property type="match status" value="1"/>
</dbReference>
<sequence length="370" mass="43410">MANVVSSFLATNSRRRIFLLLIPLILAIHFLFGALSHDYQPLREYAVSAAEKFLSTPNARANATLLMLCRNSELEGVLSSVRQIEDRFNRKFNYPWIFLNDEPFTDEFKQRVSILASGTVQFGTIPEEHWKQPDWIDEKKAAAARAKMKSQRVPYADSVSYRNMCRWNSGFFYKHELLQPYRYYWRVEPDVQYYCDLNYDPFVFMRDNNKVYAFTISLIEIPASVPTLWDTVKEFMKEYPQYIHPNNTISFVSDNGGEDYNHCHYWSNFEIADMDFYRGEAYTKFFDFLEAKGGFYYERWGDAPVHSIAVSLFTSKKQLHYFRDIGYKHDSFGHCPKGSEWSSGKCTCKPDESFNKGGHSCTWGWIHLVH</sequence>
<dbReference type="SUPFAM" id="SSF53448">
    <property type="entry name" value="Nucleotide-diphospho-sugar transferases"/>
    <property type="match status" value="1"/>
</dbReference>
<dbReference type="FunFam" id="3.90.550.10:FF:000051">
    <property type="entry name" value="Alpha-1,2-mannosyltransferase (Ktr4)"/>
    <property type="match status" value="1"/>
</dbReference>
<dbReference type="eggNOG" id="KOG4472">
    <property type="taxonomic scope" value="Eukaryota"/>
</dbReference>
<dbReference type="KEGG" id="cci:CC1G_12163"/>
<dbReference type="GO" id="GO:0005794">
    <property type="term" value="C:Golgi apparatus"/>
    <property type="evidence" value="ECO:0007669"/>
    <property type="project" value="TreeGrafter"/>
</dbReference>
<dbReference type="InterPro" id="IPR029044">
    <property type="entry name" value="Nucleotide-diphossugar_trans"/>
</dbReference>
<dbReference type="HOGENOM" id="CLU_024327_4_1_1"/>
<dbReference type="GO" id="GO:0016020">
    <property type="term" value="C:membrane"/>
    <property type="evidence" value="ECO:0007669"/>
    <property type="project" value="InterPro"/>
</dbReference>
<dbReference type="GO" id="GO:0000032">
    <property type="term" value="P:cell wall mannoprotein biosynthetic process"/>
    <property type="evidence" value="ECO:0007669"/>
    <property type="project" value="TreeGrafter"/>
</dbReference>
<comment type="caution">
    <text evidence="4">The sequence shown here is derived from an EMBL/GenBank/DDBJ whole genome shotgun (WGS) entry which is preliminary data.</text>
</comment>
<name>A8N0C5_COPC7</name>
<dbReference type="Pfam" id="PF01793">
    <property type="entry name" value="Glyco_transf_15"/>
    <property type="match status" value="1"/>
</dbReference>
<evidence type="ECO:0000313" key="5">
    <source>
        <dbReference type="Proteomes" id="UP000001861"/>
    </source>
</evidence>
<dbReference type="Proteomes" id="UP000001861">
    <property type="component" value="Unassembled WGS sequence"/>
</dbReference>
<evidence type="ECO:0000313" key="4">
    <source>
        <dbReference type="EMBL" id="EAU93499.2"/>
    </source>
</evidence>
<dbReference type="GeneID" id="6004736"/>
<keyword evidence="5" id="KW-1185">Reference proteome</keyword>
<dbReference type="InterPro" id="IPR002685">
    <property type="entry name" value="Glyco_trans_15"/>
</dbReference>
<evidence type="ECO:0000256" key="2">
    <source>
        <dbReference type="ARBA" id="ARBA00022679"/>
    </source>
</evidence>
<proteinExistence type="inferred from homology"/>
<dbReference type="GO" id="GO:0006487">
    <property type="term" value="P:protein N-linked glycosylation"/>
    <property type="evidence" value="ECO:0007669"/>
    <property type="project" value="TreeGrafter"/>
</dbReference>
<dbReference type="EMBL" id="AACS02000001">
    <property type="protein sequence ID" value="EAU93499.2"/>
    <property type="molecule type" value="Genomic_DNA"/>
</dbReference>
<evidence type="ECO:0000256" key="1">
    <source>
        <dbReference type="ARBA" id="ARBA00007677"/>
    </source>
</evidence>